<keyword evidence="1" id="KW-0472">Membrane</keyword>
<dbReference type="Proteomes" id="UP000326198">
    <property type="component" value="Unassembled WGS sequence"/>
</dbReference>
<protein>
    <submittedName>
        <fullName evidence="2">Uncharacterized protein</fullName>
    </submittedName>
</protein>
<dbReference type="EMBL" id="ML736434">
    <property type="protein sequence ID" value="KAE8371358.1"/>
    <property type="molecule type" value="Genomic_DNA"/>
</dbReference>
<keyword evidence="3" id="KW-1185">Reference proteome</keyword>
<keyword evidence="1" id="KW-1133">Transmembrane helix</keyword>
<proteinExistence type="predicted"/>
<organism evidence="2 3">
    <name type="scientific">Aspergillus bertholletiae</name>
    <dbReference type="NCBI Taxonomy" id="1226010"/>
    <lineage>
        <taxon>Eukaryota</taxon>
        <taxon>Fungi</taxon>
        <taxon>Dikarya</taxon>
        <taxon>Ascomycota</taxon>
        <taxon>Pezizomycotina</taxon>
        <taxon>Eurotiomycetes</taxon>
        <taxon>Eurotiomycetidae</taxon>
        <taxon>Eurotiales</taxon>
        <taxon>Aspergillaceae</taxon>
        <taxon>Aspergillus</taxon>
        <taxon>Aspergillus subgen. Circumdati</taxon>
    </lineage>
</organism>
<feature type="transmembrane region" description="Helical" evidence="1">
    <location>
        <begin position="36"/>
        <end position="54"/>
    </location>
</feature>
<keyword evidence="1" id="KW-0812">Transmembrane</keyword>
<evidence type="ECO:0000313" key="3">
    <source>
        <dbReference type="Proteomes" id="UP000326198"/>
    </source>
</evidence>
<gene>
    <name evidence="2" type="ORF">BDV26DRAFT_276252</name>
</gene>
<accession>A0A5N7AR33</accession>
<evidence type="ECO:0000313" key="2">
    <source>
        <dbReference type="EMBL" id="KAE8371358.1"/>
    </source>
</evidence>
<evidence type="ECO:0000256" key="1">
    <source>
        <dbReference type="SAM" id="Phobius"/>
    </source>
</evidence>
<sequence length="64" mass="7700">MELDPDMTRRETWTLKVRKVCVHDIMYMPHVRSRSYYFLSGLCVCVCVCVWMYVKCFTLLSTRV</sequence>
<name>A0A5N7AR33_9EURO</name>
<reference evidence="2 3" key="1">
    <citation type="submission" date="2019-04" db="EMBL/GenBank/DDBJ databases">
        <title>Friends and foes A comparative genomics studyof 23 Aspergillus species from section Flavi.</title>
        <authorList>
            <consortium name="DOE Joint Genome Institute"/>
            <person name="Kjaerbolling I."/>
            <person name="Vesth T."/>
            <person name="Frisvad J.C."/>
            <person name="Nybo J.L."/>
            <person name="Theobald S."/>
            <person name="Kildgaard S."/>
            <person name="Isbrandt T."/>
            <person name="Kuo A."/>
            <person name="Sato A."/>
            <person name="Lyhne E.K."/>
            <person name="Kogle M.E."/>
            <person name="Wiebenga A."/>
            <person name="Kun R.S."/>
            <person name="Lubbers R.J."/>
            <person name="Makela M.R."/>
            <person name="Barry K."/>
            <person name="Chovatia M."/>
            <person name="Clum A."/>
            <person name="Daum C."/>
            <person name="Haridas S."/>
            <person name="He G."/>
            <person name="LaButti K."/>
            <person name="Lipzen A."/>
            <person name="Mondo S."/>
            <person name="Riley R."/>
            <person name="Salamov A."/>
            <person name="Simmons B.A."/>
            <person name="Magnuson J.K."/>
            <person name="Henrissat B."/>
            <person name="Mortensen U.H."/>
            <person name="Larsen T.O."/>
            <person name="Devries R.P."/>
            <person name="Grigoriev I.V."/>
            <person name="Machida M."/>
            <person name="Baker S.E."/>
            <person name="Andersen M.R."/>
        </authorList>
    </citation>
    <scope>NUCLEOTIDE SEQUENCE [LARGE SCALE GENOMIC DNA]</scope>
    <source>
        <strain evidence="2 3">IBT 29228</strain>
    </source>
</reference>
<dbReference type="AlphaFoldDB" id="A0A5N7AR33"/>